<keyword evidence="3" id="KW-1185">Reference proteome</keyword>
<organism evidence="2 3">
    <name type="scientific">Ruegeria intermedia</name>
    <dbReference type="NCBI Taxonomy" id="996115"/>
    <lineage>
        <taxon>Bacteria</taxon>
        <taxon>Pseudomonadati</taxon>
        <taxon>Pseudomonadota</taxon>
        <taxon>Alphaproteobacteria</taxon>
        <taxon>Rhodobacterales</taxon>
        <taxon>Roseobacteraceae</taxon>
        <taxon>Ruegeria</taxon>
    </lineage>
</organism>
<reference evidence="2 3" key="1">
    <citation type="submission" date="2016-11" db="EMBL/GenBank/DDBJ databases">
        <authorList>
            <person name="Varghese N."/>
            <person name="Submissions S."/>
        </authorList>
    </citation>
    <scope>NUCLEOTIDE SEQUENCE [LARGE SCALE GENOMIC DNA]</scope>
    <source>
        <strain evidence="2 3">DSM 29341</strain>
    </source>
</reference>
<accession>A0A1M5BKJ2</accession>
<protein>
    <submittedName>
        <fullName evidence="2">Uncharacterized protein</fullName>
    </submittedName>
</protein>
<feature type="compositionally biased region" description="Polar residues" evidence="1">
    <location>
        <begin position="68"/>
        <end position="80"/>
    </location>
</feature>
<feature type="compositionally biased region" description="Polar residues" evidence="1">
    <location>
        <begin position="99"/>
        <end position="115"/>
    </location>
</feature>
<feature type="region of interest" description="Disordered" evidence="1">
    <location>
        <begin position="63"/>
        <end position="115"/>
    </location>
</feature>
<dbReference type="EMBL" id="FQVK01000042">
    <property type="protein sequence ID" value="SHF42870.1"/>
    <property type="molecule type" value="Genomic_DNA"/>
</dbReference>
<dbReference type="AlphaFoldDB" id="A0A1M5BKJ2"/>
<proteinExistence type="predicted"/>
<sequence length="115" mass="13257">MKNRVFLENDFLPGDLECQIRSFVDRCSNLRYRESLDDLTPADVDHGRGKKLKMREQIKKQTLRKRGLQNQAAAAQTQSEIEPEPRLRSDPCLPEKLTTDTISPWRISNTPEAGF</sequence>
<name>A0A1M5BKJ2_9RHOB</name>
<evidence type="ECO:0000313" key="2">
    <source>
        <dbReference type="EMBL" id="SHF42870.1"/>
    </source>
</evidence>
<dbReference type="Proteomes" id="UP000325134">
    <property type="component" value="Unassembled WGS sequence"/>
</dbReference>
<gene>
    <name evidence="2" type="ORF">SAMN05444279_1424</name>
</gene>
<evidence type="ECO:0000256" key="1">
    <source>
        <dbReference type="SAM" id="MobiDB-lite"/>
    </source>
</evidence>
<evidence type="ECO:0000313" key="3">
    <source>
        <dbReference type="Proteomes" id="UP000325134"/>
    </source>
</evidence>